<name>A0A1M7YIE1_9BACT</name>
<dbReference type="Gene3D" id="3.40.50.2300">
    <property type="match status" value="2"/>
</dbReference>
<reference evidence="6 7" key="1">
    <citation type="submission" date="2016-12" db="EMBL/GenBank/DDBJ databases">
        <authorList>
            <person name="Song W.-J."/>
            <person name="Kurnit D.M."/>
        </authorList>
    </citation>
    <scope>NUCLEOTIDE SEQUENCE [LARGE SCALE GENOMIC DNA]</scope>
    <source>
        <strain evidence="6 7">DSM 18488</strain>
    </source>
</reference>
<dbReference type="Pfam" id="PF13377">
    <property type="entry name" value="Peripla_BP_3"/>
    <property type="match status" value="1"/>
</dbReference>
<dbReference type="CDD" id="cd19977">
    <property type="entry name" value="PBP1_EndR-like"/>
    <property type="match status" value="1"/>
</dbReference>
<dbReference type="PRINTS" id="PR00036">
    <property type="entry name" value="HTHLACI"/>
</dbReference>
<keyword evidence="2" id="KW-0805">Transcription regulation</keyword>
<dbReference type="Proteomes" id="UP000184603">
    <property type="component" value="Unassembled WGS sequence"/>
</dbReference>
<proteinExistence type="predicted"/>
<evidence type="ECO:0000256" key="3">
    <source>
        <dbReference type="ARBA" id="ARBA00023125"/>
    </source>
</evidence>
<keyword evidence="3" id="KW-0238">DNA-binding</keyword>
<evidence type="ECO:0000256" key="4">
    <source>
        <dbReference type="ARBA" id="ARBA00023163"/>
    </source>
</evidence>
<evidence type="ECO:0000259" key="5">
    <source>
        <dbReference type="PROSITE" id="PS50932"/>
    </source>
</evidence>
<dbReference type="AlphaFoldDB" id="A0A1M7YIE1"/>
<dbReference type="Pfam" id="PF00356">
    <property type="entry name" value="LacI"/>
    <property type="match status" value="1"/>
</dbReference>
<evidence type="ECO:0000256" key="2">
    <source>
        <dbReference type="ARBA" id="ARBA00023015"/>
    </source>
</evidence>
<evidence type="ECO:0000256" key="1">
    <source>
        <dbReference type="ARBA" id="ARBA00022491"/>
    </source>
</evidence>
<keyword evidence="7" id="KW-1185">Reference proteome</keyword>
<dbReference type="GO" id="GO:0003700">
    <property type="term" value="F:DNA-binding transcription factor activity"/>
    <property type="evidence" value="ECO:0007669"/>
    <property type="project" value="TreeGrafter"/>
</dbReference>
<dbReference type="OrthoDB" id="59108at2"/>
<gene>
    <name evidence="6" type="ORF">SAMN02745220_04553</name>
</gene>
<organism evidence="6 7">
    <name type="scientific">Desulfopila aestuarii DSM 18488</name>
    <dbReference type="NCBI Taxonomy" id="1121416"/>
    <lineage>
        <taxon>Bacteria</taxon>
        <taxon>Pseudomonadati</taxon>
        <taxon>Thermodesulfobacteriota</taxon>
        <taxon>Desulfobulbia</taxon>
        <taxon>Desulfobulbales</taxon>
        <taxon>Desulfocapsaceae</taxon>
        <taxon>Desulfopila</taxon>
    </lineage>
</organism>
<dbReference type="RefSeq" id="WP_073615991.1">
    <property type="nucleotide sequence ID" value="NZ_FRFE01000035.1"/>
</dbReference>
<dbReference type="InterPro" id="IPR028082">
    <property type="entry name" value="Peripla_BP_I"/>
</dbReference>
<dbReference type="SUPFAM" id="SSF53822">
    <property type="entry name" value="Periplasmic binding protein-like I"/>
    <property type="match status" value="1"/>
</dbReference>
<dbReference type="InterPro" id="IPR000843">
    <property type="entry name" value="HTH_LacI"/>
</dbReference>
<keyword evidence="4" id="KW-0804">Transcription</keyword>
<evidence type="ECO:0000313" key="7">
    <source>
        <dbReference type="Proteomes" id="UP000184603"/>
    </source>
</evidence>
<dbReference type="STRING" id="1121416.SAMN02745220_04553"/>
<dbReference type="CDD" id="cd01392">
    <property type="entry name" value="HTH_LacI"/>
    <property type="match status" value="1"/>
</dbReference>
<evidence type="ECO:0000313" key="6">
    <source>
        <dbReference type="EMBL" id="SHO52405.1"/>
    </source>
</evidence>
<dbReference type="InterPro" id="IPR046335">
    <property type="entry name" value="LacI/GalR-like_sensor"/>
</dbReference>
<dbReference type="InterPro" id="IPR010982">
    <property type="entry name" value="Lambda_DNA-bd_dom_sf"/>
</dbReference>
<sequence>MVNIKDVAEAAGVSTATVSRVLSNKPRVRAEVHKRVMEVVQSLGYRPNRAAQNLRSNSSKIIALIISDIENPFFQSVSRAVEDVAQEQGYSVLLCNTDENPEKEKICLNLLRDENVAGVIFSPTRQAIENLTDSSFLEMPMVIIDRHVSKLDVDNVVIDNVKSAYTITSHLLGHGYKRIAGIFGIGSTTGHDRREGFMRALKDHNIPPINDFIKYTNAREEDGFNTAMKLLQAKERPNAIVTSNSLLASGVLLAIRESQMAIPDDIALASFDDTTWAKLVEPALTVIEQPTYEIGHTAAEMLIKRIQDPARSNREVVLNTKLIIRQSCGCKKH</sequence>
<dbReference type="PANTHER" id="PTHR30146">
    <property type="entry name" value="LACI-RELATED TRANSCRIPTIONAL REPRESSOR"/>
    <property type="match status" value="1"/>
</dbReference>
<dbReference type="EMBL" id="FRFE01000035">
    <property type="protein sequence ID" value="SHO52405.1"/>
    <property type="molecule type" value="Genomic_DNA"/>
</dbReference>
<dbReference type="Gene3D" id="1.10.260.40">
    <property type="entry name" value="lambda repressor-like DNA-binding domains"/>
    <property type="match status" value="1"/>
</dbReference>
<dbReference type="GO" id="GO:0000976">
    <property type="term" value="F:transcription cis-regulatory region binding"/>
    <property type="evidence" value="ECO:0007669"/>
    <property type="project" value="TreeGrafter"/>
</dbReference>
<feature type="domain" description="HTH lacI-type" evidence="5">
    <location>
        <begin position="2"/>
        <end position="56"/>
    </location>
</feature>
<dbReference type="PROSITE" id="PS00356">
    <property type="entry name" value="HTH_LACI_1"/>
    <property type="match status" value="1"/>
</dbReference>
<dbReference type="SMART" id="SM00354">
    <property type="entry name" value="HTH_LACI"/>
    <property type="match status" value="1"/>
</dbReference>
<protein>
    <submittedName>
        <fullName evidence="6">Transcriptional regulator, LacI family</fullName>
    </submittedName>
</protein>
<dbReference type="PROSITE" id="PS50932">
    <property type="entry name" value="HTH_LACI_2"/>
    <property type="match status" value="1"/>
</dbReference>
<keyword evidence="1" id="KW-0678">Repressor</keyword>
<dbReference type="PANTHER" id="PTHR30146:SF148">
    <property type="entry name" value="HTH-TYPE TRANSCRIPTIONAL REPRESSOR PURR-RELATED"/>
    <property type="match status" value="1"/>
</dbReference>
<dbReference type="SUPFAM" id="SSF47413">
    <property type="entry name" value="lambda repressor-like DNA-binding domains"/>
    <property type="match status" value="1"/>
</dbReference>
<accession>A0A1M7YIE1</accession>